<proteinExistence type="predicted"/>
<protein>
    <submittedName>
        <fullName evidence="3">Mce related protein</fullName>
    </submittedName>
</protein>
<dbReference type="OrthoDB" id="260338at2"/>
<feature type="transmembrane region" description="Helical" evidence="1">
    <location>
        <begin position="12"/>
        <end position="35"/>
    </location>
</feature>
<keyword evidence="1" id="KW-1133">Transmembrane helix</keyword>
<evidence type="ECO:0000313" key="4">
    <source>
        <dbReference type="Proteomes" id="UP000322699"/>
    </source>
</evidence>
<dbReference type="Proteomes" id="UP000322699">
    <property type="component" value="Unassembled WGS sequence"/>
</dbReference>
<name>A0A5B1CEJ4_9BACT</name>
<dbReference type="PANTHER" id="PTHR33371">
    <property type="entry name" value="INTERMEMBRANE PHOSPHOLIPID TRANSPORT SYSTEM BINDING PROTEIN MLAD-RELATED"/>
    <property type="match status" value="1"/>
</dbReference>
<dbReference type="RefSeq" id="WP_068266650.1">
    <property type="nucleotide sequence ID" value="NZ_LWSK01000126.1"/>
</dbReference>
<keyword evidence="1" id="KW-0812">Transmembrane</keyword>
<reference evidence="3 4" key="1">
    <citation type="submission" date="2019-08" db="EMBL/GenBank/DDBJ databases">
        <title>Deep-cultivation of Planctomycetes and their phenomic and genomic characterization uncovers novel biology.</title>
        <authorList>
            <person name="Wiegand S."/>
            <person name="Jogler M."/>
            <person name="Boedeker C."/>
            <person name="Pinto D."/>
            <person name="Vollmers J."/>
            <person name="Rivas-Marin E."/>
            <person name="Kohn T."/>
            <person name="Peeters S.H."/>
            <person name="Heuer A."/>
            <person name="Rast P."/>
            <person name="Oberbeckmann S."/>
            <person name="Bunk B."/>
            <person name="Jeske O."/>
            <person name="Meyerdierks A."/>
            <person name="Storesund J.E."/>
            <person name="Kallscheuer N."/>
            <person name="Luecker S."/>
            <person name="Lage O.M."/>
            <person name="Pohl T."/>
            <person name="Merkel B.J."/>
            <person name="Hornburger P."/>
            <person name="Mueller R.-W."/>
            <person name="Bruemmer F."/>
            <person name="Labrenz M."/>
            <person name="Spormann A.M."/>
            <person name="Op Den Camp H."/>
            <person name="Overmann J."/>
            <person name="Amann R."/>
            <person name="Jetten M.S.M."/>
            <person name="Mascher T."/>
            <person name="Medema M.H."/>
            <person name="Devos D.P."/>
            <person name="Kaster A.-K."/>
            <person name="Ovreas L."/>
            <person name="Rohde M."/>
            <person name="Galperin M.Y."/>
            <person name="Jogler C."/>
        </authorList>
    </citation>
    <scope>NUCLEOTIDE SEQUENCE [LARGE SCALE GENOMIC DNA]</scope>
    <source>
        <strain evidence="3 4">LF1</strain>
    </source>
</reference>
<accession>A0A5B1CEJ4</accession>
<evidence type="ECO:0000256" key="1">
    <source>
        <dbReference type="SAM" id="Phobius"/>
    </source>
</evidence>
<organism evidence="3 4">
    <name type="scientific">Rubripirellula obstinata</name>
    <dbReference type="NCBI Taxonomy" id="406547"/>
    <lineage>
        <taxon>Bacteria</taxon>
        <taxon>Pseudomonadati</taxon>
        <taxon>Planctomycetota</taxon>
        <taxon>Planctomycetia</taxon>
        <taxon>Pirellulales</taxon>
        <taxon>Pirellulaceae</taxon>
        <taxon>Rubripirellula</taxon>
    </lineage>
</organism>
<gene>
    <name evidence="3" type="ORF">LF1_21110</name>
</gene>
<sequence length="414" mass="45216">MDENRLKFGVGVLVISSIGIGIILTFLFGAFPSVFNDDYNLSVVFPSAEGVGLNTKVVRDGVAIGRVSDIELRDEGGVLITLTMDSDFPISHRYVPRIGSGNFVTGDAKIEFIPASQKQLASIYKDDQQRATELYTPDEFFNYGSKSESLFEMQNELTDTFDAIKEAGESIAMAGESVDALAKEMREVVGGTDGKIDQVSAGAVVALEEFQAVMRGVRELVENPQIRTGLESSAEQLPKLLANAQKALSQTEETFDSINAAGRQFEKVGVAAEETVLSAKSAVERTEKSLGNTVKNAEKTFANLEQFTRPFADRGDEYAGQVLQTLEGLERTLAQVEMFGRTLNNSDGTVKKLLEDDEIYYQVRRTVENIEAATARIRPILDDARIFSDKIARDPRQLGIRGAISKRPGGAGMK</sequence>
<dbReference type="Pfam" id="PF02470">
    <property type="entry name" value="MlaD"/>
    <property type="match status" value="1"/>
</dbReference>
<dbReference type="InterPro" id="IPR052336">
    <property type="entry name" value="MlaD_Phospholipid_Transporter"/>
</dbReference>
<feature type="domain" description="Mce/MlaD" evidence="2">
    <location>
        <begin position="39"/>
        <end position="114"/>
    </location>
</feature>
<dbReference type="AlphaFoldDB" id="A0A5B1CEJ4"/>
<dbReference type="PANTHER" id="PTHR33371:SF4">
    <property type="entry name" value="INTERMEMBRANE PHOSPHOLIPID TRANSPORT SYSTEM BINDING PROTEIN MLAD"/>
    <property type="match status" value="1"/>
</dbReference>
<evidence type="ECO:0000259" key="2">
    <source>
        <dbReference type="Pfam" id="PF02470"/>
    </source>
</evidence>
<keyword evidence="1" id="KW-0472">Membrane</keyword>
<dbReference type="InterPro" id="IPR003399">
    <property type="entry name" value="Mce/MlaD"/>
</dbReference>
<keyword evidence="4" id="KW-1185">Reference proteome</keyword>
<comment type="caution">
    <text evidence="3">The sequence shown here is derived from an EMBL/GenBank/DDBJ whole genome shotgun (WGS) entry which is preliminary data.</text>
</comment>
<dbReference type="EMBL" id="VRLW01000001">
    <property type="protein sequence ID" value="KAA1259577.1"/>
    <property type="molecule type" value="Genomic_DNA"/>
</dbReference>
<evidence type="ECO:0000313" key="3">
    <source>
        <dbReference type="EMBL" id="KAA1259577.1"/>
    </source>
</evidence>